<evidence type="ECO:0000313" key="2">
    <source>
        <dbReference type="Proteomes" id="UP000386466"/>
    </source>
</evidence>
<keyword evidence="2" id="KW-1185">Reference proteome</keyword>
<dbReference type="AlphaFoldDB" id="A0A485M7Y4"/>
<sequence length="193" mass="21143">MACLHEMVMALRVLGLAGQLGAYWAFSLPGSLSAFSAPAFESDHGVGRDCCSLFVKGDLREKNVDWEVPGLSLGSILCLLIAPLPTPSAPLLSPEHIGCWSLPRVQLFLFLRQQCGCPSPGSNGPRLWVLESTGRCARWICMSRGSVRGVLQPGARPQMPRGQPSVRRLLKQVPRPYYNPSPKILTKTWTFTV</sequence>
<proteinExistence type="predicted"/>
<accession>A0A485M7Y4</accession>
<reference evidence="1 2" key="1">
    <citation type="submission" date="2019-01" db="EMBL/GenBank/DDBJ databases">
        <authorList>
            <person name="Alioto T."/>
            <person name="Alioto T."/>
        </authorList>
    </citation>
    <scope>NUCLEOTIDE SEQUENCE [LARGE SCALE GENOMIC DNA]</scope>
</reference>
<organism evidence="1 2">
    <name type="scientific">Lynx pardinus</name>
    <name type="common">Iberian lynx</name>
    <name type="synonym">Felis pardina</name>
    <dbReference type="NCBI Taxonomy" id="191816"/>
    <lineage>
        <taxon>Eukaryota</taxon>
        <taxon>Metazoa</taxon>
        <taxon>Chordata</taxon>
        <taxon>Craniata</taxon>
        <taxon>Vertebrata</taxon>
        <taxon>Euteleostomi</taxon>
        <taxon>Mammalia</taxon>
        <taxon>Eutheria</taxon>
        <taxon>Laurasiatheria</taxon>
        <taxon>Carnivora</taxon>
        <taxon>Feliformia</taxon>
        <taxon>Felidae</taxon>
        <taxon>Felinae</taxon>
        <taxon>Lynx</taxon>
    </lineage>
</organism>
<protein>
    <submittedName>
        <fullName evidence="1">Uncharacterized protein</fullName>
    </submittedName>
</protein>
<gene>
    <name evidence="1" type="ORF">LYPA_23C013678</name>
</gene>
<name>A0A485M7Y4_LYNPA</name>
<evidence type="ECO:0000313" key="1">
    <source>
        <dbReference type="EMBL" id="VFV16950.1"/>
    </source>
</evidence>
<dbReference type="EMBL" id="CAAGRJ010000001">
    <property type="protein sequence ID" value="VFV16950.1"/>
    <property type="molecule type" value="Genomic_DNA"/>
</dbReference>
<dbReference type="Proteomes" id="UP000386466">
    <property type="component" value="Unassembled WGS sequence"/>
</dbReference>